<feature type="repeat" description="PPR" evidence="3">
    <location>
        <begin position="239"/>
        <end position="273"/>
    </location>
</feature>
<feature type="repeat" description="PPR" evidence="3">
    <location>
        <begin position="388"/>
        <end position="422"/>
    </location>
</feature>
<feature type="repeat" description="PPR" evidence="3">
    <location>
        <begin position="354"/>
        <end position="387"/>
    </location>
</feature>
<name>A0AAW2MB82_9LAMI</name>
<keyword evidence="2" id="KW-0677">Repeat</keyword>
<organism evidence="5">
    <name type="scientific">Sesamum angustifolium</name>
    <dbReference type="NCBI Taxonomy" id="2727405"/>
    <lineage>
        <taxon>Eukaryota</taxon>
        <taxon>Viridiplantae</taxon>
        <taxon>Streptophyta</taxon>
        <taxon>Embryophyta</taxon>
        <taxon>Tracheophyta</taxon>
        <taxon>Spermatophyta</taxon>
        <taxon>Magnoliopsida</taxon>
        <taxon>eudicotyledons</taxon>
        <taxon>Gunneridae</taxon>
        <taxon>Pentapetalae</taxon>
        <taxon>asterids</taxon>
        <taxon>lamiids</taxon>
        <taxon>Lamiales</taxon>
        <taxon>Pedaliaceae</taxon>
        <taxon>Sesamum</taxon>
    </lineage>
</organism>
<evidence type="ECO:0000313" key="5">
    <source>
        <dbReference type="EMBL" id="KAL0327672.1"/>
    </source>
</evidence>
<dbReference type="PANTHER" id="PTHR47941">
    <property type="entry name" value="PENTATRICOPEPTIDE REPEAT-CONTAINING PROTEIN 3, MITOCHONDRIAL"/>
    <property type="match status" value="1"/>
</dbReference>
<protein>
    <submittedName>
        <fullName evidence="5">Pentatricopeptide repeat-containing protein, chloroplastic</fullName>
    </submittedName>
</protein>
<evidence type="ECO:0000256" key="1">
    <source>
        <dbReference type="ARBA" id="ARBA00007626"/>
    </source>
</evidence>
<evidence type="ECO:0000256" key="4">
    <source>
        <dbReference type="SAM" id="MobiDB-lite"/>
    </source>
</evidence>
<dbReference type="InterPro" id="IPR011990">
    <property type="entry name" value="TPR-like_helical_dom_sf"/>
</dbReference>
<reference evidence="5" key="1">
    <citation type="submission" date="2020-06" db="EMBL/GenBank/DDBJ databases">
        <authorList>
            <person name="Li T."/>
            <person name="Hu X."/>
            <person name="Zhang T."/>
            <person name="Song X."/>
            <person name="Zhang H."/>
            <person name="Dai N."/>
            <person name="Sheng W."/>
            <person name="Hou X."/>
            <person name="Wei L."/>
        </authorList>
    </citation>
    <scope>NUCLEOTIDE SEQUENCE</scope>
    <source>
        <strain evidence="5">G01</strain>
        <tissue evidence="5">Leaf</tissue>
    </source>
</reference>
<dbReference type="Gene3D" id="1.25.40.10">
    <property type="entry name" value="Tetratricopeptide repeat domain"/>
    <property type="match status" value="3"/>
</dbReference>
<dbReference type="Pfam" id="PF13041">
    <property type="entry name" value="PPR_2"/>
    <property type="match status" value="3"/>
</dbReference>
<dbReference type="NCBIfam" id="TIGR00756">
    <property type="entry name" value="PPR"/>
    <property type="match status" value="5"/>
</dbReference>
<proteinExistence type="inferred from homology"/>
<reference evidence="5" key="2">
    <citation type="journal article" date="2024" name="Plant">
        <title>Genomic evolution and insights into agronomic trait innovations of Sesamum species.</title>
        <authorList>
            <person name="Miao H."/>
            <person name="Wang L."/>
            <person name="Qu L."/>
            <person name="Liu H."/>
            <person name="Sun Y."/>
            <person name="Le M."/>
            <person name="Wang Q."/>
            <person name="Wei S."/>
            <person name="Zheng Y."/>
            <person name="Lin W."/>
            <person name="Duan Y."/>
            <person name="Cao H."/>
            <person name="Xiong S."/>
            <person name="Wang X."/>
            <person name="Wei L."/>
            <person name="Li C."/>
            <person name="Ma Q."/>
            <person name="Ju M."/>
            <person name="Zhao R."/>
            <person name="Li G."/>
            <person name="Mu C."/>
            <person name="Tian Q."/>
            <person name="Mei H."/>
            <person name="Zhang T."/>
            <person name="Gao T."/>
            <person name="Zhang H."/>
        </authorList>
    </citation>
    <scope>NUCLEOTIDE SEQUENCE</scope>
    <source>
        <strain evidence="5">G01</strain>
    </source>
</reference>
<feature type="repeat" description="PPR" evidence="3">
    <location>
        <begin position="319"/>
        <end position="353"/>
    </location>
</feature>
<comment type="caution">
    <text evidence="5">The sequence shown here is derived from an EMBL/GenBank/DDBJ whole genome shotgun (WGS) entry which is preliminary data.</text>
</comment>
<dbReference type="PROSITE" id="PS51375">
    <property type="entry name" value="PPR"/>
    <property type="match status" value="4"/>
</dbReference>
<dbReference type="EMBL" id="JACGWK010000011">
    <property type="protein sequence ID" value="KAL0327672.1"/>
    <property type="molecule type" value="Genomic_DNA"/>
</dbReference>
<comment type="similarity">
    <text evidence="1">Belongs to the PPR family. P subfamily.</text>
</comment>
<dbReference type="InterPro" id="IPR002885">
    <property type="entry name" value="PPR_rpt"/>
</dbReference>
<accession>A0AAW2MB82</accession>
<evidence type="ECO:0000256" key="3">
    <source>
        <dbReference type="PROSITE-ProRule" id="PRU00708"/>
    </source>
</evidence>
<feature type="region of interest" description="Disordered" evidence="4">
    <location>
        <begin position="38"/>
        <end position="57"/>
    </location>
</feature>
<gene>
    <name evidence="5" type="ORF">Sangu_1845200</name>
</gene>
<sequence length="455" mass="50773">MDMRRLLVQKTAAATAAATNTAAILFLPIKRPLTVSLHPLQKPQNPKPEPQEVGSPNLEATPSAAAAAFDRSLYNKESAFSILSTANLNINHCKDLLTHFNPHQFDSIFWEIHKYVNASTALKFFYFACESCSFRFTLRSYCVLFHLLVSKNLDSGARLLLIRLIDGKLPVTLRDDVGDLHKEIANVLADTYLGSDKFRNGIKGFDILVHVYASEFKNLGFDVTMDVFRFLAARGLVPSFKTCNVLMTLLVKANEPEKSYELKKRMVDCGVKPTLVTYSVLINGLMKLEKFDEVDCILKEMLDALKLYYMLQDKGFAANKVTSNALILGLCKVGKMHEAKLLVKSMLDKGIGLDTFTYNALIYGCCKDRLEAGLKLKEEMAEKGISPDIVTYNLLMHGLCNKGKMDNALMVWHEIRRNGLVPSVNSYGVMIGGFCNVGKLEEAIQFLPYVAPAEN</sequence>
<dbReference type="AlphaFoldDB" id="A0AAW2MB82"/>
<evidence type="ECO:0000256" key="2">
    <source>
        <dbReference type="ARBA" id="ARBA00022737"/>
    </source>
</evidence>